<gene>
    <name evidence="2" type="ORF">COW36_12225</name>
</gene>
<name>A0A2M7G3S4_9BACT</name>
<feature type="chain" id="PRO_5014876275" evidence="1">
    <location>
        <begin position="23"/>
        <end position="131"/>
    </location>
</feature>
<sequence length="131" mass="14602">MSRKLILPVLCAVCFFSPVLVACQVSPPLSPEVQSKAQPRLVGPLSQALDFALKASQQSRTPEEARQKSQQAFYSEFSRLLQRTLSQKDVQFQAQSQWTASGLIQIQLQVQISEQTITAQAQRQSQFAPQP</sequence>
<proteinExistence type="predicted"/>
<organism evidence="2 3">
    <name type="scientific">bacterium (Candidatus Blackallbacteria) CG17_big_fil_post_rev_8_21_14_2_50_48_46</name>
    <dbReference type="NCBI Taxonomy" id="2014261"/>
    <lineage>
        <taxon>Bacteria</taxon>
        <taxon>Candidatus Blackallbacteria</taxon>
    </lineage>
</organism>
<keyword evidence="1" id="KW-0732">Signal</keyword>
<evidence type="ECO:0000256" key="1">
    <source>
        <dbReference type="SAM" id="SignalP"/>
    </source>
</evidence>
<dbReference type="AlphaFoldDB" id="A0A2M7G3S4"/>
<dbReference type="EMBL" id="PFFQ01000037">
    <property type="protein sequence ID" value="PIW16526.1"/>
    <property type="molecule type" value="Genomic_DNA"/>
</dbReference>
<reference evidence="2 3" key="1">
    <citation type="submission" date="2017-09" db="EMBL/GenBank/DDBJ databases">
        <title>Depth-based differentiation of microbial function through sediment-hosted aquifers and enrichment of novel symbionts in the deep terrestrial subsurface.</title>
        <authorList>
            <person name="Probst A.J."/>
            <person name="Ladd B."/>
            <person name="Jarett J.K."/>
            <person name="Geller-Mcgrath D.E."/>
            <person name="Sieber C.M."/>
            <person name="Emerson J.B."/>
            <person name="Anantharaman K."/>
            <person name="Thomas B.C."/>
            <person name="Malmstrom R."/>
            <person name="Stieglmeier M."/>
            <person name="Klingl A."/>
            <person name="Woyke T."/>
            <person name="Ryan C.M."/>
            <person name="Banfield J.F."/>
        </authorList>
    </citation>
    <scope>NUCLEOTIDE SEQUENCE [LARGE SCALE GENOMIC DNA]</scope>
    <source>
        <strain evidence="2">CG17_big_fil_post_rev_8_21_14_2_50_48_46</strain>
    </source>
</reference>
<dbReference type="Proteomes" id="UP000231019">
    <property type="component" value="Unassembled WGS sequence"/>
</dbReference>
<evidence type="ECO:0000313" key="2">
    <source>
        <dbReference type="EMBL" id="PIW16526.1"/>
    </source>
</evidence>
<protein>
    <submittedName>
        <fullName evidence="2">Uncharacterized protein</fullName>
    </submittedName>
</protein>
<feature type="signal peptide" evidence="1">
    <location>
        <begin position="1"/>
        <end position="22"/>
    </location>
</feature>
<dbReference type="PROSITE" id="PS51257">
    <property type="entry name" value="PROKAR_LIPOPROTEIN"/>
    <property type="match status" value="1"/>
</dbReference>
<accession>A0A2M7G3S4</accession>
<evidence type="ECO:0000313" key="3">
    <source>
        <dbReference type="Proteomes" id="UP000231019"/>
    </source>
</evidence>
<comment type="caution">
    <text evidence="2">The sequence shown here is derived from an EMBL/GenBank/DDBJ whole genome shotgun (WGS) entry which is preliminary data.</text>
</comment>